<dbReference type="AlphaFoldDB" id="A0A2V3ZY06"/>
<dbReference type="EMBL" id="QFWX01000004">
    <property type="protein sequence ID" value="PXX90741.1"/>
    <property type="molecule type" value="Genomic_DNA"/>
</dbReference>
<name>A0A2V3ZY06_9GAMM</name>
<reference evidence="3 4" key="2">
    <citation type="submission" date="2018-06" db="EMBL/GenBank/DDBJ databases">
        <title>Marinobactersediminissp. nov, a moderately halophilic bacterium isolated from marine solar saltern.</title>
        <authorList>
            <person name="Zhang Y."/>
        </authorList>
    </citation>
    <scope>NUCLEOTIDE SEQUENCE [LARGE SCALE GENOMIC DNA]</scope>
    <source>
        <strain evidence="3 4">F01</strain>
    </source>
</reference>
<accession>A0A2V3ZY06</accession>
<evidence type="ECO:0000313" key="3">
    <source>
        <dbReference type="EMBL" id="PXX90741.1"/>
    </source>
</evidence>
<feature type="chain" id="PRO_5016063934" evidence="1">
    <location>
        <begin position="27"/>
        <end position="277"/>
    </location>
</feature>
<proteinExistence type="predicted"/>
<dbReference type="Proteomes" id="UP000253987">
    <property type="component" value="Unassembled WGS sequence"/>
</dbReference>
<dbReference type="NCBIfam" id="TIGR02595">
    <property type="entry name" value="PEP_CTERM"/>
    <property type="match status" value="1"/>
</dbReference>
<organism evidence="3 4">
    <name type="scientific">Marinobacter vulgaris</name>
    <dbReference type="NCBI Taxonomy" id="1928331"/>
    <lineage>
        <taxon>Bacteria</taxon>
        <taxon>Pseudomonadati</taxon>
        <taxon>Pseudomonadota</taxon>
        <taxon>Gammaproteobacteria</taxon>
        <taxon>Pseudomonadales</taxon>
        <taxon>Marinobacteraceae</taxon>
        <taxon>Marinobacter</taxon>
    </lineage>
</organism>
<gene>
    <name evidence="3" type="ORF">DIT71_09350</name>
</gene>
<keyword evidence="4" id="KW-1185">Reference proteome</keyword>
<dbReference type="NCBIfam" id="NF038125">
    <property type="entry name" value="PEP_CTERM_THxN"/>
    <property type="match status" value="1"/>
</dbReference>
<keyword evidence="1" id="KW-0732">Signal</keyword>
<evidence type="ECO:0000313" key="4">
    <source>
        <dbReference type="Proteomes" id="UP000253987"/>
    </source>
</evidence>
<reference evidence="4" key="1">
    <citation type="submission" date="2018-05" db="EMBL/GenBank/DDBJ databases">
        <authorList>
            <person name="Lu D."/>
        </authorList>
    </citation>
    <scope>NUCLEOTIDE SEQUENCE [LARGE SCALE GENOMIC DNA]</scope>
    <source>
        <strain evidence="4">F01</strain>
    </source>
</reference>
<feature type="signal peptide" evidence="1">
    <location>
        <begin position="1"/>
        <end position="26"/>
    </location>
</feature>
<dbReference type="RefSeq" id="WP_114612966.1">
    <property type="nucleotide sequence ID" value="NZ_QFWX01000004.1"/>
</dbReference>
<dbReference type="OrthoDB" id="5787358at2"/>
<dbReference type="InterPro" id="IPR013424">
    <property type="entry name" value="Ice-binding_C"/>
</dbReference>
<comment type="caution">
    <text evidence="3">The sequence shown here is derived from an EMBL/GenBank/DDBJ whole genome shotgun (WGS) entry which is preliminary data.</text>
</comment>
<sequence>MNTALKRTLLSTLVAPLALGAASAMAQPIASWNYTVDNDLHNATFTTKPVVVGVDRGTQSVSDQLISWGGDDAGDRSSVGINDIDPAAGPVFTNGAAVNTGVFTHTNNIISASYDTLLSFDLTSTLTLFPNDPGDTEFLPPITFNTRFTETPNNSTPCADGGSTPCGDIFTIVSIEGLGDFTGGELPGQEFQQGDYIYTVFLELANLETLPNSACIAAGANIGCVGLLTPEDGTNNFQSSFSITSREVQVPEPGTLALLGLGLAGLGLSRRKKAANV</sequence>
<evidence type="ECO:0000256" key="1">
    <source>
        <dbReference type="SAM" id="SignalP"/>
    </source>
</evidence>
<dbReference type="Pfam" id="PF07589">
    <property type="entry name" value="PEP-CTERM"/>
    <property type="match status" value="1"/>
</dbReference>
<feature type="domain" description="Ice-binding protein C-terminal" evidence="2">
    <location>
        <begin position="249"/>
        <end position="271"/>
    </location>
</feature>
<protein>
    <submittedName>
        <fullName evidence="3">PEP-CTERM sorting domain-containing protein</fullName>
    </submittedName>
</protein>
<evidence type="ECO:0000259" key="2">
    <source>
        <dbReference type="Pfam" id="PF07589"/>
    </source>
</evidence>